<reference evidence="1 2" key="1">
    <citation type="submission" date="2019-11" db="EMBL/GenBank/DDBJ databases">
        <authorList>
            <person name="Im W.T."/>
        </authorList>
    </citation>
    <scope>NUCLEOTIDE SEQUENCE [LARGE SCALE GENOMIC DNA]</scope>
    <source>
        <strain evidence="1 2">SB-02</strain>
    </source>
</reference>
<proteinExistence type="predicted"/>
<dbReference type="Proteomes" id="UP000426027">
    <property type="component" value="Chromosome"/>
</dbReference>
<dbReference type="RefSeq" id="WP_157476690.1">
    <property type="nucleotide sequence ID" value="NZ_CP046566.1"/>
</dbReference>
<keyword evidence="2" id="KW-1185">Reference proteome</keyword>
<gene>
    <name evidence="1" type="ORF">GLV81_02865</name>
</gene>
<sequence length="698" mass="79012">MLAIDGRVDSLMTVYPSHEMNEQLQYLVQTRIDDWQRRVELSKTYDHNKKLTYLRSMTELLYAYAVEIRKKSTDWSSFAPLLNAFEDGLLRMEAGKDVLPLLKPLPYDVAKIIPNNFAFRNSAGIRQIQEFIFLKLIAQNPEQTLKRLAENPNYSFTDSLISVAARRRPEELINYAQASSTPLGIIIARHVDPLVKMIVQLAGDRSGQLYFPFLDDLSKGNITKKEIETAIADSAAYYRLLVKTQVNYAGRMRQGDTPVVIRGLQDMLHRKSLEVYVNTINGLHDLPAPVRFKKIQGLTVPELYYLIVLNEAEIYTSSYTYVYNRLLELTPGKSADTLLQIVNHDKYKKFLTMAANYNTLNDFLAKMSAANAHALMSAFVSNLEKGSSKDDIEDAVDVANAYASITQPAIRALMLNKVKENLAMADLMNNRKGRVVYRLEKVIMESSDSEMDSTLARVNISDSLGIPPVYDISNRQLRDSLGRIVLQMYFYGDAGGKGTFNHLLRIYADRTKWAMKATPEWVQFTSIGSPVPFVLFANRALDEENDEDENAQRKLIEYMTSNGFSPSITVHRGHSYYLPYTIKKMLPSRVVVLGSCGAYHNLADVLRISPDASIISSKQVGYGEINVALFTYLVDKLKMGQDVKWPSMMNEVAGRISAEKKEGYDDYIFPHQNLGALFIKAYKIANREADPFEGITLK</sequence>
<evidence type="ECO:0000313" key="2">
    <source>
        <dbReference type="Proteomes" id="UP000426027"/>
    </source>
</evidence>
<dbReference type="KEGG" id="fls:GLV81_02865"/>
<evidence type="ECO:0000313" key="1">
    <source>
        <dbReference type="EMBL" id="QGW27185.1"/>
    </source>
</evidence>
<organism evidence="1 2">
    <name type="scientific">Phnomibacter ginsenosidimutans</name>
    <dbReference type="NCBI Taxonomy" id="2676868"/>
    <lineage>
        <taxon>Bacteria</taxon>
        <taxon>Pseudomonadati</taxon>
        <taxon>Bacteroidota</taxon>
        <taxon>Chitinophagia</taxon>
        <taxon>Chitinophagales</taxon>
        <taxon>Chitinophagaceae</taxon>
        <taxon>Phnomibacter</taxon>
    </lineage>
</organism>
<name>A0A6I6GFL3_9BACT</name>
<dbReference type="EMBL" id="CP046566">
    <property type="protein sequence ID" value="QGW27185.1"/>
    <property type="molecule type" value="Genomic_DNA"/>
</dbReference>
<dbReference type="AlphaFoldDB" id="A0A6I6GFL3"/>
<accession>A0A6I6GFL3</accession>
<protein>
    <submittedName>
        <fullName evidence="1">Uncharacterized protein</fullName>
    </submittedName>
</protein>